<keyword evidence="7" id="KW-1185">Reference proteome</keyword>
<evidence type="ECO:0000259" key="5">
    <source>
        <dbReference type="Pfam" id="PF00520"/>
    </source>
</evidence>
<feature type="domain" description="Ion transport" evidence="5">
    <location>
        <begin position="5"/>
        <end position="81"/>
    </location>
</feature>
<dbReference type="PANTHER" id="PTHR45638">
    <property type="entry name" value="CYCLIC NUCLEOTIDE-GATED CATION CHANNEL SUBUNIT A"/>
    <property type="match status" value="1"/>
</dbReference>
<dbReference type="InterPro" id="IPR050866">
    <property type="entry name" value="CNG_cation_channel"/>
</dbReference>
<reference evidence="6 7" key="1">
    <citation type="journal article" date="2021" name="BMC Biol.">
        <title>Horizontally acquired antibacterial genes associated with adaptive radiation of ladybird beetles.</title>
        <authorList>
            <person name="Li H.S."/>
            <person name="Tang X.F."/>
            <person name="Huang Y.H."/>
            <person name="Xu Z.Y."/>
            <person name="Chen M.L."/>
            <person name="Du X.Y."/>
            <person name="Qiu B.Y."/>
            <person name="Chen P.T."/>
            <person name="Zhang W."/>
            <person name="Slipinski A."/>
            <person name="Escalona H.E."/>
            <person name="Waterhouse R.M."/>
            <person name="Zwick A."/>
            <person name="Pang H."/>
        </authorList>
    </citation>
    <scope>NUCLEOTIDE SEQUENCE [LARGE SCALE GENOMIC DNA]</scope>
    <source>
        <strain evidence="6">SYSU2018</strain>
    </source>
</reference>
<evidence type="ECO:0000256" key="2">
    <source>
        <dbReference type="ARBA" id="ARBA00022692"/>
    </source>
</evidence>
<dbReference type="PANTHER" id="PTHR45638:SF7">
    <property type="entry name" value="CYCLIC NUCLEOTIDE-GATED ION CHANNEL-LIKE, ISOFORM E"/>
    <property type="match status" value="1"/>
</dbReference>
<evidence type="ECO:0000256" key="4">
    <source>
        <dbReference type="ARBA" id="ARBA00023136"/>
    </source>
</evidence>
<protein>
    <recommendedName>
        <fullName evidence="5">Ion transport domain-containing protein</fullName>
    </recommendedName>
</protein>
<keyword evidence="3" id="KW-1133">Transmembrane helix</keyword>
<dbReference type="EMBL" id="JABFTP020000042">
    <property type="protein sequence ID" value="KAL3271747.1"/>
    <property type="molecule type" value="Genomic_DNA"/>
</dbReference>
<organism evidence="6 7">
    <name type="scientific">Cryptolaemus montrouzieri</name>
    <dbReference type="NCBI Taxonomy" id="559131"/>
    <lineage>
        <taxon>Eukaryota</taxon>
        <taxon>Metazoa</taxon>
        <taxon>Ecdysozoa</taxon>
        <taxon>Arthropoda</taxon>
        <taxon>Hexapoda</taxon>
        <taxon>Insecta</taxon>
        <taxon>Pterygota</taxon>
        <taxon>Neoptera</taxon>
        <taxon>Endopterygota</taxon>
        <taxon>Coleoptera</taxon>
        <taxon>Polyphaga</taxon>
        <taxon>Cucujiformia</taxon>
        <taxon>Coccinelloidea</taxon>
        <taxon>Coccinellidae</taxon>
        <taxon>Scymninae</taxon>
        <taxon>Scymnini</taxon>
        <taxon>Cryptolaemus</taxon>
    </lineage>
</organism>
<comment type="subcellular location">
    <subcellularLocation>
        <location evidence="1">Membrane</location>
        <topology evidence="1">Multi-pass membrane protein</topology>
    </subcellularLocation>
</comment>
<sequence>MIAGFWLGCDSVSDIVFILDVVVQLRTGYLEQGLMVYDSKKLACHYLRSRAFLLDIASLCPLDLLQFKFGAQPLLRCPRFFK</sequence>
<name>A0ABD2MZW8_9CUCU</name>
<evidence type="ECO:0000313" key="6">
    <source>
        <dbReference type="EMBL" id="KAL3271747.1"/>
    </source>
</evidence>
<accession>A0ABD2MZW8</accession>
<comment type="caution">
    <text evidence="6">The sequence shown here is derived from an EMBL/GenBank/DDBJ whole genome shotgun (WGS) entry which is preliminary data.</text>
</comment>
<dbReference type="Pfam" id="PF00520">
    <property type="entry name" value="Ion_trans"/>
    <property type="match status" value="1"/>
</dbReference>
<dbReference type="AlphaFoldDB" id="A0ABD2MZW8"/>
<evidence type="ECO:0000313" key="7">
    <source>
        <dbReference type="Proteomes" id="UP001516400"/>
    </source>
</evidence>
<feature type="non-terminal residue" evidence="6">
    <location>
        <position position="82"/>
    </location>
</feature>
<keyword evidence="4" id="KW-0472">Membrane</keyword>
<dbReference type="GO" id="GO:0016020">
    <property type="term" value="C:membrane"/>
    <property type="evidence" value="ECO:0007669"/>
    <property type="project" value="UniProtKB-SubCell"/>
</dbReference>
<gene>
    <name evidence="6" type="ORF">HHI36_022217</name>
</gene>
<evidence type="ECO:0000256" key="1">
    <source>
        <dbReference type="ARBA" id="ARBA00004141"/>
    </source>
</evidence>
<keyword evidence="2" id="KW-0812">Transmembrane</keyword>
<proteinExistence type="predicted"/>
<dbReference type="InterPro" id="IPR005821">
    <property type="entry name" value="Ion_trans_dom"/>
</dbReference>
<dbReference type="Proteomes" id="UP001516400">
    <property type="component" value="Unassembled WGS sequence"/>
</dbReference>
<dbReference type="SUPFAM" id="SSF81324">
    <property type="entry name" value="Voltage-gated potassium channels"/>
    <property type="match status" value="1"/>
</dbReference>
<dbReference type="Gene3D" id="1.10.287.70">
    <property type="match status" value="1"/>
</dbReference>
<evidence type="ECO:0000256" key="3">
    <source>
        <dbReference type="ARBA" id="ARBA00022989"/>
    </source>
</evidence>